<name>A0ABV5WG19_9BACI</name>
<dbReference type="EMBL" id="JBHMAF010000068">
    <property type="protein sequence ID" value="MFB9759326.1"/>
    <property type="molecule type" value="Genomic_DNA"/>
</dbReference>
<reference evidence="1 2" key="1">
    <citation type="submission" date="2024-09" db="EMBL/GenBank/DDBJ databases">
        <authorList>
            <person name="Sun Q."/>
            <person name="Mori K."/>
        </authorList>
    </citation>
    <scope>NUCLEOTIDE SEQUENCE [LARGE SCALE GENOMIC DNA]</scope>
    <source>
        <strain evidence="1 2">JCM 11201</strain>
    </source>
</reference>
<keyword evidence="2" id="KW-1185">Reference proteome</keyword>
<sequence>MKQTLAKIKIRAGYPLTSPYFYTPFMWDEYVYKQNYCGSIDQNK</sequence>
<dbReference type="Proteomes" id="UP001589609">
    <property type="component" value="Unassembled WGS sequence"/>
</dbReference>
<protein>
    <submittedName>
        <fullName evidence="1">Uncharacterized protein</fullName>
    </submittedName>
</protein>
<accession>A0ABV5WG19</accession>
<organism evidence="1 2">
    <name type="scientific">Ectobacillus funiculus</name>
    <dbReference type="NCBI Taxonomy" id="137993"/>
    <lineage>
        <taxon>Bacteria</taxon>
        <taxon>Bacillati</taxon>
        <taxon>Bacillota</taxon>
        <taxon>Bacilli</taxon>
        <taxon>Bacillales</taxon>
        <taxon>Bacillaceae</taxon>
        <taxon>Ectobacillus</taxon>
    </lineage>
</organism>
<evidence type="ECO:0000313" key="2">
    <source>
        <dbReference type="Proteomes" id="UP001589609"/>
    </source>
</evidence>
<proteinExistence type="predicted"/>
<comment type="caution">
    <text evidence="1">The sequence shown here is derived from an EMBL/GenBank/DDBJ whole genome shotgun (WGS) entry which is preliminary data.</text>
</comment>
<gene>
    <name evidence="1" type="ORF">ACFFMS_12845</name>
</gene>
<evidence type="ECO:0000313" key="1">
    <source>
        <dbReference type="EMBL" id="MFB9759326.1"/>
    </source>
</evidence>